<dbReference type="EMBL" id="BDQV01000272">
    <property type="protein sequence ID" value="GAY61511.1"/>
    <property type="molecule type" value="Genomic_DNA"/>
</dbReference>
<organism evidence="5 6">
    <name type="scientific">Citrus unshiu</name>
    <name type="common">Satsuma mandarin</name>
    <name type="synonym">Citrus nobilis var. unshiu</name>
    <dbReference type="NCBI Taxonomy" id="55188"/>
    <lineage>
        <taxon>Eukaryota</taxon>
        <taxon>Viridiplantae</taxon>
        <taxon>Streptophyta</taxon>
        <taxon>Embryophyta</taxon>
        <taxon>Tracheophyta</taxon>
        <taxon>Spermatophyta</taxon>
        <taxon>Magnoliopsida</taxon>
        <taxon>eudicotyledons</taxon>
        <taxon>Gunneridae</taxon>
        <taxon>Pentapetalae</taxon>
        <taxon>rosids</taxon>
        <taxon>malvids</taxon>
        <taxon>Sapindales</taxon>
        <taxon>Rutaceae</taxon>
        <taxon>Aurantioideae</taxon>
        <taxon>Citrus</taxon>
    </lineage>
</organism>
<dbReference type="PANTHER" id="PTHR13681:SF26">
    <property type="entry name" value="SURVIVAL OF MOTOR NEURON-RELATED-SPLICING FACTOR 30"/>
    <property type="match status" value="1"/>
</dbReference>
<keyword evidence="2" id="KW-0539">Nucleus</keyword>
<dbReference type="GO" id="GO:0005634">
    <property type="term" value="C:nucleus"/>
    <property type="evidence" value="ECO:0007669"/>
    <property type="project" value="UniProtKB-SubCell"/>
</dbReference>
<dbReference type="InterPro" id="IPR002999">
    <property type="entry name" value="Tudor"/>
</dbReference>
<gene>
    <name evidence="5" type="ORF">CUMW_210530</name>
</gene>
<dbReference type="AlphaFoldDB" id="A0A2H5QAC1"/>
<feature type="compositionally biased region" description="Polar residues" evidence="3">
    <location>
        <begin position="156"/>
        <end position="182"/>
    </location>
</feature>
<comment type="subcellular location">
    <subcellularLocation>
        <location evidence="1">Nucleus</location>
    </subcellularLocation>
</comment>
<keyword evidence="6" id="KW-1185">Reference proteome</keyword>
<protein>
    <recommendedName>
        <fullName evidence="4">Tudor domain-containing protein</fullName>
    </recommendedName>
</protein>
<dbReference type="CDD" id="cd04508">
    <property type="entry name" value="Tudor_SF"/>
    <property type="match status" value="1"/>
</dbReference>
<dbReference type="STRING" id="55188.A0A2H5QAC1"/>
<dbReference type="SMART" id="SM00333">
    <property type="entry name" value="TUDOR"/>
    <property type="match status" value="1"/>
</dbReference>
<dbReference type="Proteomes" id="UP000236630">
    <property type="component" value="Unassembled WGS sequence"/>
</dbReference>
<feature type="domain" description="Tudor" evidence="4">
    <location>
        <begin position="186"/>
        <end position="244"/>
    </location>
</feature>
<proteinExistence type="predicted"/>
<evidence type="ECO:0000259" key="4">
    <source>
        <dbReference type="PROSITE" id="PS50304"/>
    </source>
</evidence>
<feature type="compositionally biased region" description="Basic and acidic residues" evidence="3">
    <location>
        <begin position="338"/>
        <end position="348"/>
    </location>
</feature>
<comment type="caution">
    <text evidence="5">The sequence shown here is derived from an EMBL/GenBank/DDBJ whole genome shotgun (WGS) entry which is preliminary data.</text>
</comment>
<name>A0A2H5QAC1_CITUN</name>
<evidence type="ECO:0000313" key="5">
    <source>
        <dbReference type="EMBL" id="GAY61511.1"/>
    </source>
</evidence>
<dbReference type="PANTHER" id="PTHR13681">
    <property type="entry name" value="SURVIVAL OF MOTOR NEURON-RELATED-SPLICING FACTOR 30-RELATED"/>
    <property type="match status" value="1"/>
</dbReference>
<dbReference type="PROSITE" id="PS50304">
    <property type="entry name" value="TUDOR"/>
    <property type="match status" value="1"/>
</dbReference>
<reference evidence="5 6" key="1">
    <citation type="journal article" date="2017" name="Front. Genet.">
        <title>Draft sequencing of the heterozygous diploid genome of Satsuma (Citrus unshiu Marc.) using a hybrid assembly approach.</title>
        <authorList>
            <person name="Shimizu T."/>
            <person name="Tanizawa Y."/>
            <person name="Mochizuki T."/>
            <person name="Nagasaki H."/>
            <person name="Yoshioka T."/>
            <person name="Toyoda A."/>
            <person name="Fujiyama A."/>
            <person name="Kaminuma E."/>
            <person name="Nakamura Y."/>
        </authorList>
    </citation>
    <scope>NUCLEOTIDE SEQUENCE [LARGE SCALE GENOMIC DNA]</scope>
    <source>
        <strain evidence="6">cv. Miyagawa wase</strain>
    </source>
</reference>
<evidence type="ECO:0000256" key="2">
    <source>
        <dbReference type="ARBA" id="ARBA00023242"/>
    </source>
</evidence>
<dbReference type="SUPFAM" id="SSF63748">
    <property type="entry name" value="Tudor/PWWP/MBT"/>
    <property type="match status" value="1"/>
</dbReference>
<evidence type="ECO:0000256" key="3">
    <source>
        <dbReference type="SAM" id="MobiDB-lite"/>
    </source>
</evidence>
<dbReference type="Gene3D" id="2.30.30.140">
    <property type="match status" value="1"/>
</dbReference>
<evidence type="ECO:0000313" key="6">
    <source>
        <dbReference type="Proteomes" id="UP000236630"/>
    </source>
</evidence>
<accession>A0A2H5QAC1</accession>
<sequence length="382" mass="42388">MQGGEELSIEELFSNLSTYKEQLQQVRELLVHDPGNSEYADMEKELSEVRMVFMLNEIKFLFSGNGDFTQNEKRIVGAICESLESQQGAHHFYLGSFAGGAMCGDDQSASLSPDFRCHNEILSSNFDNDMLFTMLVIALTEELLATAKQNAISVSETGTSASASPNLLQSKENKTESGSISDNQEKLAVGTKVQAVYSEDGEWYDATIEAITPNGYYVTYDSWGNKEEVDPANVRPVNLLVEAEKVAEATKLAIKRKIEQAAASDFQSKSLPAKLHINPDDPEDVKAAKRKKIHAFKSKMRFEQLEVTQNKRQNAWQQFQTTKGKTKKVGFFSGRKRESIFKSPDDPYGKVGVTGSGKGLTDFQKREKHLHLKGGGIADTDD</sequence>
<evidence type="ECO:0000256" key="1">
    <source>
        <dbReference type="ARBA" id="ARBA00004123"/>
    </source>
</evidence>
<feature type="region of interest" description="Disordered" evidence="3">
    <location>
        <begin position="338"/>
        <end position="360"/>
    </location>
</feature>
<feature type="region of interest" description="Disordered" evidence="3">
    <location>
        <begin position="156"/>
        <end position="183"/>
    </location>
</feature>